<dbReference type="PANTHER" id="PTHR23012">
    <property type="entry name" value="RING/FYVE/PHD ZINC FINGER DOMAIN-CONTAINING"/>
    <property type="match status" value="1"/>
</dbReference>
<evidence type="ECO:0000313" key="7">
    <source>
        <dbReference type="Proteomes" id="UP001140949"/>
    </source>
</evidence>
<feature type="region of interest" description="Disordered" evidence="4">
    <location>
        <begin position="23"/>
        <end position="53"/>
    </location>
</feature>
<evidence type="ECO:0000256" key="4">
    <source>
        <dbReference type="SAM" id="MobiDB-lite"/>
    </source>
</evidence>
<dbReference type="Gene3D" id="3.30.40.10">
    <property type="entry name" value="Zinc/RING finger domain, C3HC4 (zinc finger)"/>
    <property type="match status" value="1"/>
</dbReference>
<dbReference type="InterPro" id="IPR011016">
    <property type="entry name" value="Znf_RING-CH"/>
</dbReference>
<dbReference type="GO" id="GO:0016567">
    <property type="term" value="P:protein ubiquitination"/>
    <property type="evidence" value="ECO:0007669"/>
    <property type="project" value="TreeGrafter"/>
</dbReference>
<keyword evidence="3" id="KW-0862">Zinc</keyword>
<dbReference type="CDD" id="cd16495">
    <property type="entry name" value="RING_CH-C4HC3_MARCH"/>
    <property type="match status" value="1"/>
</dbReference>
<evidence type="ECO:0000256" key="3">
    <source>
        <dbReference type="ARBA" id="ARBA00022833"/>
    </source>
</evidence>
<protein>
    <recommendedName>
        <fullName evidence="5">RING-CH-type domain-containing protein</fullName>
    </recommendedName>
</protein>
<keyword evidence="2" id="KW-0863">Zinc-finger</keyword>
<keyword evidence="7" id="KW-1185">Reference proteome</keyword>
<evidence type="ECO:0000259" key="5">
    <source>
        <dbReference type="PROSITE" id="PS51292"/>
    </source>
</evidence>
<evidence type="ECO:0000256" key="2">
    <source>
        <dbReference type="ARBA" id="ARBA00022771"/>
    </source>
</evidence>
<evidence type="ECO:0000313" key="6">
    <source>
        <dbReference type="EMBL" id="KAJ6847638.1"/>
    </source>
</evidence>
<dbReference type="SUPFAM" id="SSF57850">
    <property type="entry name" value="RING/U-box"/>
    <property type="match status" value="1"/>
</dbReference>
<dbReference type="PANTHER" id="PTHR23012:SF215">
    <property type="entry name" value="RING_FYVE_PHD ZINC FINGER SUPERFAMILY PROTEIN"/>
    <property type="match status" value="1"/>
</dbReference>
<gene>
    <name evidence="6" type="ORF">M6B38_276665</name>
</gene>
<dbReference type="PROSITE" id="PS51292">
    <property type="entry name" value="ZF_RING_CH"/>
    <property type="match status" value="1"/>
</dbReference>
<reference evidence="6" key="2">
    <citation type="submission" date="2023-04" db="EMBL/GenBank/DDBJ databases">
        <authorList>
            <person name="Bruccoleri R.E."/>
            <person name="Oakeley E.J."/>
            <person name="Faust A.-M."/>
            <person name="Dessus-Babus S."/>
            <person name="Altorfer M."/>
            <person name="Burckhardt D."/>
            <person name="Oertli M."/>
            <person name="Naumann U."/>
            <person name="Petersen F."/>
            <person name="Wong J."/>
        </authorList>
    </citation>
    <scope>NUCLEOTIDE SEQUENCE</scope>
    <source>
        <strain evidence="6">GSM-AAB239-AS_SAM_17_03QT</strain>
        <tissue evidence="6">Leaf</tissue>
    </source>
</reference>
<dbReference type="GO" id="GO:0016020">
    <property type="term" value="C:membrane"/>
    <property type="evidence" value="ECO:0007669"/>
    <property type="project" value="TreeGrafter"/>
</dbReference>
<dbReference type="Proteomes" id="UP001140949">
    <property type="component" value="Unassembled WGS sequence"/>
</dbReference>
<sequence length="182" mass="20398">MVEHQVLYVDQLVTPQTVETIQPVAPVEASRNPPLKEGSSSDGHQEETLASGEEEPLIQMAECRICQEEDHIKNLEAPCTCSGSLKYAHRACVQRWCNEKGDIICEICHESYKPGYTAPIRAPPDETTIDISGGWTITGTPWTWVTHESLLWQQHNDIFLKLSMRNILPQMPVVLHSAALLL</sequence>
<reference evidence="6" key="1">
    <citation type="journal article" date="2023" name="GigaByte">
        <title>Genome assembly of the bearded iris, Iris pallida Lam.</title>
        <authorList>
            <person name="Bruccoleri R.E."/>
            <person name="Oakeley E.J."/>
            <person name="Faust A.M.E."/>
            <person name="Altorfer M."/>
            <person name="Dessus-Babus S."/>
            <person name="Burckhardt D."/>
            <person name="Oertli M."/>
            <person name="Naumann U."/>
            <person name="Petersen F."/>
            <person name="Wong J."/>
        </authorList>
    </citation>
    <scope>NUCLEOTIDE SEQUENCE</scope>
    <source>
        <strain evidence="6">GSM-AAB239-AS_SAM_17_03QT</strain>
    </source>
</reference>
<comment type="caution">
    <text evidence="6">The sequence shown here is derived from an EMBL/GenBank/DDBJ whole genome shotgun (WGS) entry which is preliminary data.</text>
</comment>
<dbReference type="GO" id="GO:0004842">
    <property type="term" value="F:ubiquitin-protein transferase activity"/>
    <property type="evidence" value="ECO:0007669"/>
    <property type="project" value="TreeGrafter"/>
</dbReference>
<dbReference type="GO" id="GO:0008270">
    <property type="term" value="F:zinc ion binding"/>
    <property type="evidence" value="ECO:0007669"/>
    <property type="project" value="UniProtKB-KW"/>
</dbReference>
<name>A0AAX6I3G9_IRIPA</name>
<dbReference type="InterPro" id="IPR033275">
    <property type="entry name" value="MARCH-like"/>
</dbReference>
<feature type="domain" description="RING-CH-type" evidence="5">
    <location>
        <begin position="55"/>
        <end position="115"/>
    </location>
</feature>
<dbReference type="SMART" id="SM00744">
    <property type="entry name" value="RINGv"/>
    <property type="match status" value="1"/>
</dbReference>
<organism evidence="6 7">
    <name type="scientific">Iris pallida</name>
    <name type="common">Sweet iris</name>
    <dbReference type="NCBI Taxonomy" id="29817"/>
    <lineage>
        <taxon>Eukaryota</taxon>
        <taxon>Viridiplantae</taxon>
        <taxon>Streptophyta</taxon>
        <taxon>Embryophyta</taxon>
        <taxon>Tracheophyta</taxon>
        <taxon>Spermatophyta</taxon>
        <taxon>Magnoliopsida</taxon>
        <taxon>Liliopsida</taxon>
        <taxon>Asparagales</taxon>
        <taxon>Iridaceae</taxon>
        <taxon>Iridoideae</taxon>
        <taxon>Irideae</taxon>
        <taxon>Iris</taxon>
    </lineage>
</organism>
<keyword evidence="1" id="KW-0479">Metal-binding</keyword>
<dbReference type="EMBL" id="JANAVB010005063">
    <property type="protein sequence ID" value="KAJ6847638.1"/>
    <property type="molecule type" value="Genomic_DNA"/>
</dbReference>
<evidence type="ECO:0000256" key="1">
    <source>
        <dbReference type="ARBA" id="ARBA00022723"/>
    </source>
</evidence>
<dbReference type="InterPro" id="IPR013083">
    <property type="entry name" value="Znf_RING/FYVE/PHD"/>
</dbReference>
<dbReference type="AlphaFoldDB" id="A0AAX6I3G9"/>
<dbReference type="FunFam" id="3.30.40.10:FF:000146">
    <property type="entry name" value="RING/FYVE/PHD zinc finger protein"/>
    <property type="match status" value="1"/>
</dbReference>
<accession>A0AAX6I3G9</accession>
<proteinExistence type="predicted"/>
<dbReference type="Pfam" id="PF12906">
    <property type="entry name" value="RINGv"/>
    <property type="match status" value="1"/>
</dbReference>